<evidence type="ECO:0000313" key="20">
    <source>
        <dbReference type="Proteomes" id="UP000061569"/>
    </source>
</evidence>
<dbReference type="Gene3D" id="3.30.450.20">
    <property type="entry name" value="PAS domain"/>
    <property type="match status" value="1"/>
</dbReference>
<dbReference type="InterPro" id="IPR036890">
    <property type="entry name" value="HATPase_C_sf"/>
</dbReference>
<dbReference type="Gene3D" id="1.10.287.130">
    <property type="match status" value="1"/>
</dbReference>
<evidence type="ECO:0000256" key="3">
    <source>
        <dbReference type="ARBA" id="ARBA00012438"/>
    </source>
</evidence>
<evidence type="ECO:0000256" key="14">
    <source>
        <dbReference type="PROSITE-ProRule" id="PRU00169"/>
    </source>
</evidence>
<reference evidence="19 20" key="1">
    <citation type="submission" date="2015-11" db="EMBL/GenBank/DDBJ databases">
        <title>Genome sequences of Lysobacter enzymogenes strain C3 and Lysobacter antibioticus ATCC 29479.</title>
        <authorList>
            <person name="Kobayashi D.Y."/>
        </authorList>
    </citation>
    <scope>NUCLEOTIDE SEQUENCE [LARGE SCALE GENOMIC DNA]</scope>
    <source>
        <strain evidence="19 20">C3</strain>
    </source>
</reference>
<feature type="domain" description="Histidine kinase" evidence="17">
    <location>
        <begin position="310"/>
        <end position="526"/>
    </location>
</feature>
<dbReference type="EC" id="2.7.13.3" evidence="3"/>
<dbReference type="SMART" id="SM00387">
    <property type="entry name" value="HATPase_c"/>
    <property type="match status" value="1"/>
</dbReference>
<dbReference type="PROSITE" id="PS50109">
    <property type="entry name" value="HIS_KIN"/>
    <property type="match status" value="1"/>
</dbReference>
<keyword evidence="9 19" id="KW-0418">Kinase</keyword>
<dbReference type="Gene3D" id="3.40.50.2300">
    <property type="match status" value="1"/>
</dbReference>
<keyword evidence="13 16" id="KW-0472">Membrane</keyword>
<dbReference type="InterPro" id="IPR003594">
    <property type="entry name" value="HATPase_dom"/>
</dbReference>
<dbReference type="Pfam" id="PF00072">
    <property type="entry name" value="Response_reg"/>
    <property type="match status" value="1"/>
</dbReference>
<dbReference type="SUPFAM" id="SSF47384">
    <property type="entry name" value="Homodimeric domain of signal transducing histidine kinase"/>
    <property type="match status" value="1"/>
</dbReference>
<dbReference type="AlphaFoldDB" id="A0A0S2DH75"/>
<dbReference type="Gene3D" id="3.30.565.10">
    <property type="entry name" value="Histidine kinase-like ATPase, C-terminal domain"/>
    <property type="match status" value="1"/>
</dbReference>
<dbReference type="STRING" id="69.GLE_2632"/>
<dbReference type="EMBL" id="CP013140">
    <property type="protein sequence ID" value="ALN57980.1"/>
    <property type="molecule type" value="Genomic_DNA"/>
</dbReference>
<evidence type="ECO:0000256" key="4">
    <source>
        <dbReference type="ARBA" id="ARBA00022475"/>
    </source>
</evidence>
<comment type="subcellular location">
    <subcellularLocation>
        <location evidence="2">Cell membrane</location>
        <topology evidence="2">Multi-pass membrane protein</topology>
    </subcellularLocation>
</comment>
<evidence type="ECO:0000256" key="2">
    <source>
        <dbReference type="ARBA" id="ARBA00004651"/>
    </source>
</evidence>
<dbReference type="CDD" id="cd17546">
    <property type="entry name" value="REC_hyHK_CKI1_RcsC-like"/>
    <property type="match status" value="1"/>
</dbReference>
<keyword evidence="5 14" id="KW-0597">Phosphoprotein</keyword>
<dbReference type="InterPro" id="IPR036641">
    <property type="entry name" value="HPT_dom_sf"/>
</dbReference>
<dbReference type="InterPro" id="IPR013655">
    <property type="entry name" value="PAS_fold_3"/>
</dbReference>
<dbReference type="Pfam" id="PF00512">
    <property type="entry name" value="HisKA"/>
    <property type="match status" value="1"/>
</dbReference>
<dbReference type="InterPro" id="IPR001789">
    <property type="entry name" value="Sig_transdc_resp-reg_receiver"/>
</dbReference>
<keyword evidence="4" id="KW-1003">Cell membrane</keyword>
<evidence type="ECO:0000256" key="9">
    <source>
        <dbReference type="ARBA" id="ARBA00022777"/>
    </source>
</evidence>
<feature type="compositionally biased region" description="Basic and acidic residues" evidence="15">
    <location>
        <begin position="96"/>
        <end position="106"/>
    </location>
</feature>
<dbReference type="OrthoDB" id="9797243at2"/>
<protein>
    <recommendedName>
        <fullName evidence="3">histidine kinase</fullName>
        <ecNumber evidence="3">2.7.13.3</ecNumber>
    </recommendedName>
</protein>
<dbReference type="SUPFAM" id="SSF47226">
    <property type="entry name" value="Histidine-containing phosphotransfer domain, HPT domain"/>
    <property type="match status" value="1"/>
</dbReference>
<name>A0A0S2DH75_LYSEN</name>
<sequence length="876" mass="94237">MVAAVAAGSAQARAWNPDPGPVLAPVAVEAAPAADEQPGKGARVAEDPIAAGRTGEKIAATRTAPDTVWSFARNAASPTAESIPAAAGARASPPTERLDRLPQAERERIRDGATAARYRQGVPWSRVLVIVSVALLTINVIAVFHLRLRNESRRREAADRKLREVARNLPGVVFKAQRAANGQIRFPYLTGRPELLFGIGAERAALDSRALFARVHRDDLPRLRQAIRVATRAMSGLHADFRVHGDDGQWRWVRVSALPRPPQPGEDGSEAGYTGYFVEVTDVHVQAQALARAKEQAEAATRAKSHFLATMSHEIRTPMAGMVGMLELLQRSPLDADQQALLGYMRESAQSLQALVGDILDVSRIEAGQLRIEWAPLQPRGLADAVAMHAAEDCRNRRLRLDLRVDAAVPDSVLGDAARLRQVLLNLLGNAVKFTESGGVWLDMRVRAAKLVIEVGDTGIGMSPAQLRRAFEPFRQGEDSTSRRYGGTGLGLSICRQLVELMGGCIRVDSRLGQGTRAMVELPLRAAVAAAAEPGAAAAPLRVAVKLADPRRADALRQWLAALRQRPAMPGERADLSFEDAERPGQLRMRRTDHDGGSQSYAVHADPLLFLHVRRACEWARDPASVAPAAAAVRAAAVPVAAAGPQATRILVAEDSPINRELIRRQLLELGHASRVCASGREALAALREGGFDLLLSDCQMPQPDGYQLARAIRAEEARGGGARLAIVAVTASALPEQLERCHAAGMDDCLVKPVRLGELERALRRWLPTPEQAPAQAEPDRAGLRAVLPLLLRELPREREGIAGALRAEDAVALAAALHRCAGAIALYDAQAAARAQALELQLAQRPLPESAAQVAALLEELAGLQRRWEALAEA</sequence>
<evidence type="ECO:0000256" key="13">
    <source>
        <dbReference type="ARBA" id="ARBA00023136"/>
    </source>
</evidence>
<evidence type="ECO:0000256" key="1">
    <source>
        <dbReference type="ARBA" id="ARBA00000085"/>
    </source>
</evidence>
<dbReference type="GO" id="GO:0005886">
    <property type="term" value="C:plasma membrane"/>
    <property type="evidence" value="ECO:0007669"/>
    <property type="project" value="UniProtKB-SubCell"/>
</dbReference>
<dbReference type="Pfam" id="PF02518">
    <property type="entry name" value="HATPase_c"/>
    <property type="match status" value="1"/>
</dbReference>
<evidence type="ECO:0000256" key="16">
    <source>
        <dbReference type="SAM" id="Phobius"/>
    </source>
</evidence>
<evidence type="ECO:0000259" key="17">
    <source>
        <dbReference type="PROSITE" id="PS50109"/>
    </source>
</evidence>
<feature type="transmembrane region" description="Helical" evidence="16">
    <location>
        <begin position="127"/>
        <end position="146"/>
    </location>
</feature>
<evidence type="ECO:0000256" key="5">
    <source>
        <dbReference type="ARBA" id="ARBA00022553"/>
    </source>
</evidence>
<dbReference type="GO" id="GO:0000155">
    <property type="term" value="F:phosphorelay sensor kinase activity"/>
    <property type="evidence" value="ECO:0007669"/>
    <property type="project" value="InterPro"/>
</dbReference>
<dbReference type="PANTHER" id="PTHR45339:SF1">
    <property type="entry name" value="HYBRID SIGNAL TRANSDUCTION HISTIDINE KINASE J"/>
    <property type="match status" value="1"/>
</dbReference>
<dbReference type="InterPro" id="IPR005467">
    <property type="entry name" value="His_kinase_dom"/>
</dbReference>
<keyword evidence="7 16" id="KW-0812">Transmembrane</keyword>
<dbReference type="PRINTS" id="PR00344">
    <property type="entry name" value="BCTRLSENSOR"/>
</dbReference>
<dbReference type="SMART" id="SM00448">
    <property type="entry name" value="REC"/>
    <property type="match status" value="1"/>
</dbReference>
<keyword evidence="11 16" id="KW-1133">Transmembrane helix</keyword>
<evidence type="ECO:0000256" key="8">
    <source>
        <dbReference type="ARBA" id="ARBA00022741"/>
    </source>
</evidence>
<gene>
    <name evidence="19" type="ORF">GLE_2632</name>
</gene>
<dbReference type="SUPFAM" id="SSF55874">
    <property type="entry name" value="ATPase domain of HSP90 chaperone/DNA topoisomerase II/histidine kinase"/>
    <property type="match status" value="1"/>
</dbReference>
<dbReference type="FunFam" id="3.30.565.10:FF:000010">
    <property type="entry name" value="Sensor histidine kinase RcsC"/>
    <property type="match status" value="1"/>
</dbReference>
<evidence type="ECO:0000256" key="7">
    <source>
        <dbReference type="ARBA" id="ARBA00022692"/>
    </source>
</evidence>
<evidence type="ECO:0000256" key="6">
    <source>
        <dbReference type="ARBA" id="ARBA00022679"/>
    </source>
</evidence>
<keyword evidence="8" id="KW-0547">Nucleotide-binding</keyword>
<feature type="region of interest" description="Disordered" evidence="15">
    <location>
        <begin position="79"/>
        <end position="106"/>
    </location>
</feature>
<dbReference type="CDD" id="cd00130">
    <property type="entry name" value="PAS"/>
    <property type="match status" value="1"/>
</dbReference>
<dbReference type="CDD" id="cd00082">
    <property type="entry name" value="HisKA"/>
    <property type="match status" value="1"/>
</dbReference>
<dbReference type="Gene3D" id="1.20.120.160">
    <property type="entry name" value="HPT domain"/>
    <property type="match status" value="1"/>
</dbReference>
<dbReference type="InterPro" id="IPR000014">
    <property type="entry name" value="PAS"/>
</dbReference>
<organism evidence="19 20">
    <name type="scientific">Lysobacter enzymogenes</name>
    <dbReference type="NCBI Taxonomy" id="69"/>
    <lineage>
        <taxon>Bacteria</taxon>
        <taxon>Pseudomonadati</taxon>
        <taxon>Pseudomonadota</taxon>
        <taxon>Gammaproteobacteria</taxon>
        <taxon>Lysobacterales</taxon>
        <taxon>Lysobacteraceae</taxon>
        <taxon>Lysobacter</taxon>
    </lineage>
</organism>
<dbReference type="SUPFAM" id="SSF52172">
    <property type="entry name" value="CheY-like"/>
    <property type="match status" value="1"/>
</dbReference>
<feature type="modified residue" description="4-aspartylphosphate" evidence="14">
    <location>
        <position position="698"/>
    </location>
</feature>
<feature type="domain" description="Response regulatory" evidence="18">
    <location>
        <begin position="649"/>
        <end position="768"/>
    </location>
</feature>
<accession>A0A0S2DH75</accession>
<evidence type="ECO:0000256" key="12">
    <source>
        <dbReference type="ARBA" id="ARBA00023012"/>
    </source>
</evidence>
<dbReference type="PANTHER" id="PTHR45339">
    <property type="entry name" value="HYBRID SIGNAL TRANSDUCTION HISTIDINE KINASE J"/>
    <property type="match status" value="1"/>
</dbReference>
<keyword evidence="10" id="KW-0067">ATP-binding</keyword>
<dbReference type="Pfam" id="PF08447">
    <property type="entry name" value="PAS_3"/>
    <property type="match status" value="1"/>
</dbReference>
<dbReference type="SMART" id="SM00388">
    <property type="entry name" value="HisKA"/>
    <property type="match status" value="1"/>
</dbReference>
<dbReference type="PROSITE" id="PS50110">
    <property type="entry name" value="RESPONSE_REGULATORY"/>
    <property type="match status" value="1"/>
</dbReference>
<dbReference type="PATRIC" id="fig|69.6.peg.2591"/>
<dbReference type="KEGG" id="lez:GLE_2632"/>
<dbReference type="FunFam" id="1.10.287.130:FF:000004">
    <property type="entry name" value="Ethylene receptor 1"/>
    <property type="match status" value="1"/>
</dbReference>
<comment type="catalytic activity">
    <reaction evidence="1">
        <text>ATP + protein L-histidine = ADP + protein N-phospho-L-histidine.</text>
        <dbReference type="EC" id="2.7.13.3"/>
    </reaction>
</comment>
<evidence type="ECO:0000256" key="10">
    <source>
        <dbReference type="ARBA" id="ARBA00022840"/>
    </source>
</evidence>
<evidence type="ECO:0000256" key="11">
    <source>
        <dbReference type="ARBA" id="ARBA00022989"/>
    </source>
</evidence>
<dbReference type="InterPro" id="IPR004358">
    <property type="entry name" value="Sig_transdc_His_kin-like_C"/>
</dbReference>
<dbReference type="InterPro" id="IPR036097">
    <property type="entry name" value="HisK_dim/P_sf"/>
</dbReference>
<keyword evidence="6" id="KW-0808">Transferase</keyword>
<evidence type="ECO:0000256" key="15">
    <source>
        <dbReference type="SAM" id="MobiDB-lite"/>
    </source>
</evidence>
<dbReference type="Proteomes" id="UP000061569">
    <property type="component" value="Chromosome"/>
</dbReference>
<keyword evidence="12" id="KW-0902">Two-component regulatory system</keyword>
<evidence type="ECO:0000259" key="18">
    <source>
        <dbReference type="PROSITE" id="PS50110"/>
    </source>
</evidence>
<proteinExistence type="predicted"/>
<evidence type="ECO:0000313" key="19">
    <source>
        <dbReference type="EMBL" id="ALN57980.1"/>
    </source>
</evidence>
<dbReference type="CDD" id="cd16922">
    <property type="entry name" value="HATPase_EvgS-ArcB-TorS-like"/>
    <property type="match status" value="1"/>
</dbReference>
<dbReference type="SUPFAM" id="SSF55785">
    <property type="entry name" value="PYP-like sensor domain (PAS domain)"/>
    <property type="match status" value="1"/>
</dbReference>
<dbReference type="GO" id="GO:0005524">
    <property type="term" value="F:ATP binding"/>
    <property type="evidence" value="ECO:0007669"/>
    <property type="project" value="UniProtKB-KW"/>
</dbReference>
<dbReference type="InterPro" id="IPR035965">
    <property type="entry name" value="PAS-like_dom_sf"/>
</dbReference>
<dbReference type="InterPro" id="IPR003661">
    <property type="entry name" value="HisK_dim/P_dom"/>
</dbReference>
<dbReference type="InterPro" id="IPR011006">
    <property type="entry name" value="CheY-like_superfamily"/>
</dbReference>